<gene>
    <name evidence="2" type="ORF">BF93_08600</name>
</gene>
<dbReference type="Gene3D" id="1.25.40.10">
    <property type="entry name" value="Tetratricopeptide repeat domain"/>
    <property type="match status" value="1"/>
</dbReference>
<dbReference type="RefSeq" id="WP_232226471.1">
    <property type="nucleotide sequence ID" value="NZ_BAAAOW010000010.1"/>
</dbReference>
<protein>
    <recommendedName>
        <fullName evidence="4">Tetratricopeptide repeat protein</fullName>
    </recommendedName>
</protein>
<sequence>MTRPDTPAASDPAAAREEQGRAITRLLALLETEDALDPRVMEARAELAEATARTGEYEDAIKQADELLKDAQREHGPEHPTAVRSGAAVDLILELAGLAGLERA</sequence>
<dbReference type="PATRIC" id="fig|396014.3.peg.3219"/>
<dbReference type="eggNOG" id="ENOG5031DZB">
    <property type="taxonomic scope" value="Bacteria"/>
</dbReference>
<name>Z9JQF8_9MICO</name>
<accession>Z9JQF8</accession>
<reference evidence="2 3" key="1">
    <citation type="submission" date="2014-02" db="EMBL/GenBank/DDBJ databases">
        <title>Genome sequence of Brachybacterium phenoliresistens strain W13A50.</title>
        <authorList>
            <person name="Wang X."/>
        </authorList>
    </citation>
    <scope>NUCLEOTIDE SEQUENCE [LARGE SCALE GENOMIC DNA]</scope>
    <source>
        <strain evidence="2 3">W13A50</strain>
    </source>
</reference>
<dbReference type="EMBL" id="JDYK01000021">
    <property type="protein sequence ID" value="EWS79982.1"/>
    <property type="molecule type" value="Genomic_DNA"/>
</dbReference>
<evidence type="ECO:0008006" key="4">
    <source>
        <dbReference type="Google" id="ProtNLM"/>
    </source>
</evidence>
<dbReference type="STRING" id="396014.BF93_08600"/>
<feature type="coiled-coil region" evidence="1">
    <location>
        <begin position="40"/>
        <end position="74"/>
    </location>
</feature>
<comment type="caution">
    <text evidence="2">The sequence shown here is derived from an EMBL/GenBank/DDBJ whole genome shotgun (WGS) entry which is preliminary data.</text>
</comment>
<organism evidence="2 3">
    <name type="scientific">Brachybacterium phenoliresistens</name>
    <dbReference type="NCBI Taxonomy" id="396014"/>
    <lineage>
        <taxon>Bacteria</taxon>
        <taxon>Bacillati</taxon>
        <taxon>Actinomycetota</taxon>
        <taxon>Actinomycetes</taxon>
        <taxon>Micrococcales</taxon>
        <taxon>Dermabacteraceae</taxon>
        <taxon>Brachybacterium</taxon>
    </lineage>
</organism>
<dbReference type="SUPFAM" id="SSF48452">
    <property type="entry name" value="TPR-like"/>
    <property type="match status" value="1"/>
</dbReference>
<dbReference type="AlphaFoldDB" id="Z9JQF8"/>
<evidence type="ECO:0000256" key="1">
    <source>
        <dbReference type="SAM" id="Coils"/>
    </source>
</evidence>
<dbReference type="Proteomes" id="UP000023067">
    <property type="component" value="Unassembled WGS sequence"/>
</dbReference>
<keyword evidence="1" id="KW-0175">Coiled coil</keyword>
<dbReference type="HOGENOM" id="CLU_2244792_0_0_11"/>
<dbReference type="InterPro" id="IPR011990">
    <property type="entry name" value="TPR-like_helical_dom_sf"/>
</dbReference>
<evidence type="ECO:0000313" key="2">
    <source>
        <dbReference type="EMBL" id="EWS79982.1"/>
    </source>
</evidence>
<keyword evidence="3" id="KW-1185">Reference proteome</keyword>
<evidence type="ECO:0000313" key="3">
    <source>
        <dbReference type="Proteomes" id="UP000023067"/>
    </source>
</evidence>
<proteinExistence type="predicted"/>